<dbReference type="RefSeq" id="WP_181339972.1">
    <property type="nucleotide sequence ID" value="NZ_JAAKDE010000015.1"/>
</dbReference>
<organism evidence="3 4">
    <name type="scientific">Capillibacterium thermochitinicola</name>
    <dbReference type="NCBI Taxonomy" id="2699427"/>
    <lineage>
        <taxon>Bacteria</taxon>
        <taxon>Bacillati</taxon>
        <taxon>Bacillota</taxon>
        <taxon>Capillibacterium</taxon>
    </lineage>
</organism>
<evidence type="ECO:0000313" key="4">
    <source>
        <dbReference type="Proteomes" id="UP000657177"/>
    </source>
</evidence>
<dbReference type="Pfam" id="PF07758">
    <property type="entry name" value="DUF1614"/>
    <property type="match status" value="1"/>
</dbReference>
<dbReference type="Proteomes" id="UP000657177">
    <property type="component" value="Unassembled WGS sequence"/>
</dbReference>
<keyword evidence="4" id="KW-1185">Reference proteome</keyword>
<feature type="compositionally biased region" description="Basic and acidic residues" evidence="1">
    <location>
        <begin position="199"/>
        <end position="213"/>
    </location>
</feature>
<dbReference type="InterPro" id="IPR011672">
    <property type="entry name" value="DUF1614"/>
</dbReference>
<dbReference type="AlphaFoldDB" id="A0A8J6HXV9"/>
<dbReference type="EMBL" id="JAAKDE010000015">
    <property type="protein sequence ID" value="MBA2133512.1"/>
    <property type="molecule type" value="Genomic_DNA"/>
</dbReference>
<protein>
    <submittedName>
        <fullName evidence="3">DUF1614 domain-containing protein</fullName>
    </submittedName>
</protein>
<keyword evidence="2" id="KW-0472">Membrane</keyword>
<feature type="transmembrane region" description="Helical" evidence="2">
    <location>
        <begin position="33"/>
        <end position="52"/>
    </location>
</feature>
<proteinExistence type="predicted"/>
<feature type="transmembrane region" description="Helical" evidence="2">
    <location>
        <begin position="168"/>
        <end position="190"/>
    </location>
</feature>
<keyword evidence="2" id="KW-1133">Transmembrane helix</keyword>
<feature type="region of interest" description="Disordered" evidence="1">
    <location>
        <begin position="199"/>
        <end position="227"/>
    </location>
</feature>
<feature type="transmembrane region" description="Helical" evidence="2">
    <location>
        <begin position="6"/>
        <end position="24"/>
    </location>
</feature>
<sequence>MSIGLLLLIGAGILILLGLAQQVLDRLYLNDKWALLILAAMVGGSFIEIPLYRGQPPVSINLGGALIPLALSIYVLSRAGTAKETSRGILGAILVGALIYGVAKIYKFDINAGMIEPQYLWGIIAGVTAYIIGRSRRLAFISATSGVILADIAHAVEGAMRGTRYGPTRIGGAGVLDTVVLAGIIGLVLAEIIGETRERLQGGPDRSDERPEGLVEPEQQEGGADHE</sequence>
<accession>A0A8J6HXV9</accession>
<comment type="caution">
    <text evidence="3">The sequence shown here is derived from an EMBL/GenBank/DDBJ whole genome shotgun (WGS) entry which is preliminary data.</text>
</comment>
<feature type="transmembrane region" description="Helical" evidence="2">
    <location>
        <begin position="58"/>
        <end position="76"/>
    </location>
</feature>
<gene>
    <name evidence="3" type="ORF">G5B42_08160</name>
</gene>
<feature type="transmembrane region" description="Helical" evidence="2">
    <location>
        <begin position="138"/>
        <end position="156"/>
    </location>
</feature>
<evidence type="ECO:0000256" key="1">
    <source>
        <dbReference type="SAM" id="MobiDB-lite"/>
    </source>
</evidence>
<evidence type="ECO:0000313" key="3">
    <source>
        <dbReference type="EMBL" id="MBA2133512.1"/>
    </source>
</evidence>
<evidence type="ECO:0000256" key="2">
    <source>
        <dbReference type="SAM" id="Phobius"/>
    </source>
</evidence>
<keyword evidence="2" id="KW-0812">Transmembrane</keyword>
<name>A0A8J6HXV9_9FIRM</name>
<reference evidence="3" key="1">
    <citation type="submission" date="2020-06" db="EMBL/GenBank/DDBJ databases">
        <title>Novel chitinolytic bacterium.</title>
        <authorList>
            <person name="Ungkulpasvich U."/>
            <person name="Kosugi A."/>
            <person name="Uke A."/>
        </authorList>
    </citation>
    <scope>NUCLEOTIDE SEQUENCE</scope>
    <source>
        <strain evidence="3">UUS1-1</strain>
    </source>
</reference>
<feature type="transmembrane region" description="Helical" evidence="2">
    <location>
        <begin position="88"/>
        <end position="106"/>
    </location>
</feature>